<dbReference type="InterPro" id="IPR013324">
    <property type="entry name" value="RNA_pol_sigma_r3/r4-like"/>
</dbReference>
<dbReference type="InterPro" id="IPR013325">
    <property type="entry name" value="RNA_pol_sigma_r2"/>
</dbReference>
<dbReference type="InterPro" id="IPR007627">
    <property type="entry name" value="RNA_pol_sigma70_r2"/>
</dbReference>
<name>A0A2S0WLY5_9ACTN</name>
<keyword evidence="3" id="KW-0731">Sigma factor</keyword>
<dbReference type="Proteomes" id="UP000244384">
    <property type="component" value="Chromosome"/>
</dbReference>
<sequence>MDPGQVLGARLALRDECALEDVYTAYGPALLTYLRRLVGPDDAEDVLQRTLLDAWCSAGRYEPRRTFTGWLFTIAHHRAVDTIRRRPDTAVDVDSVRGLVGEDGRETAARHADAAEVRSALARLPEHERTVLELAYFADLTQREIAVSLDVPLGTVKARATRGTRRLGDLIAGGRGPDAEMSSRIVQPVTGSATK</sequence>
<evidence type="ECO:0000256" key="4">
    <source>
        <dbReference type="ARBA" id="ARBA00023163"/>
    </source>
</evidence>
<protein>
    <submittedName>
        <fullName evidence="5">RNA polymerase subunit sigma-24</fullName>
    </submittedName>
</protein>
<dbReference type="InterPro" id="IPR036388">
    <property type="entry name" value="WH-like_DNA-bd_sf"/>
</dbReference>
<dbReference type="GO" id="GO:0006352">
    <property type="term" value="P:DNA-templated transcription initiation"/>
    <property type="evidence" value="ECO:0007669"/>
    <property type="project" value="InterPro"/>
</dbReference>
<dbReference type="Pfam" id="PF08281">
    <property type="entry name" value="Sigma70_r4_2"/>
    <property type="match status" value="1"/>
</dbReference>
<keyword evidence="6" id="KW-1185">Reference proteome</keyword>
<evidence type="ECO:0000256" key="1">
    <source>
        <dbReference type="ARBA" id="ARBA00010641"/>
    </source>
</evidence>
<gene>
    <name evidence="5" type="ORF">C3E78_08930</name>
</gene>
<dbReference type="Pfam" id="PF04542">
    <property type="entry name" value="Sigma70_r2"/>
    <property type="match status" value="1"/>
</dbReference>
<evidence type="ECO:0000256" key="2">
    <source>
        <dbReference type="ARBA" id="ARBA00023015"/>
    </source>
</evidence>
<dbReference type="InterPro" id="IPR039425">
    <property type="entry name" value="RNA_pol_sigma-70-like"/>
</dbReference>
<reference evidence="6" key="1">
    <citation type="submission" date="2018-01" db="EMBL/GenBank/DDBJ databases">
        <authorList>
            <person name="Li J."/>
        </authorList>
    </citation>
    <scope>NUCLEOTIDE SEQUENCE [LARGE SCALE GENOMIC DNA]</scope>
    <source>
        <strain evidence="6">592</strain>
    </source>
</reference>
<dbReference type="EMBL" id="CP026952">
    <property type="protein sequence ID" value="AWB92312.1"/>
    <property type="molecule type" value="Genomic_DNA"/>
</dbReference>
<evidence type="ECO:0000313" key="5">
    <source>
        <dbReference type="EMBL" id="AWB92312.1"/>
    </source>
</evidence>
<dbReference type="PANTHER" id="PTHR43133">
    <property type="entry name" value="RNA POLYMERASE ECF-TYPE SIGMA FACTO"/>
    <property type="match status" value="1"/>
</dbReference>
<dbReference type="GO" id="GO:0003677">
    <property type="term" value="F:DNA binding"/>
    <property type="evidence" value="ECO:0007669"/>
    <property type="project" value="InterPro"/>
</dbReference>
<dbReference type="SUPFAM" id="SSF88946">
    <property type="entry name" value="Sigma2 domain of RNA polymerase sigma factors"/>
    <property type="match status" value="1"/>
</dbReference>
<keyword evidence="4" id="KW-0804">Transcription</keyword>
<dbReference type="RefSeq" id="WP_108577957.1">
    <property type="nucleotide sequence ID" value="NZ_CP026952.1"/>
</dbReference>
<dbReference type="Gene3D" id="1.10.10.10">
    <property type="entry name" value="Winged helix-like DNA-binding domain superfamily/Winged helix DNA-binding domain"/>
    <property type="match status" value="1"/>
</dbReference>
<dbReference type="InterPro" id="IPR014284">
    <property type="entry name" value="RNA_pol_sigma-70_dom"/>
</dbReference>
<accession>A0A5F2EPD7</accession>
<evidence type="ECO:0000313" key="6">
    <source>
        <dbReference type="Proteomes" id="UP000244384"/>
    </source>
</evidence>
<dbReference type="CDD" id="cd06171">
    <property type="entry name" value="Sigma70_r4"/>
    <property type="match status" value="1"/>
</dbReference>
<proteinExistence type="inferred from homology"/>
<dbReference type="SUPFAM" id="SSF88659">
    <property type="entry name" value="Sigma3 and sigma4 domains of RNA polymerase sigma factors"/>
    <property type="match status" value="1"/>
</dbReference>
<dbReference type="PANTHER" id="PTHR43133:SF62">
    <property type="entry name" value="RNA POLYMERASE SIGMA FACTOR SIGZ"/>
    <property type="match status" value="1"/>
</dbReference>
<dbReference type="OrthoDB" id="3777963at2"/>
<evidence type="ECO:0000256" key="3">
    <source>
        <dbReference type="ARBA" id="ARBA00023082"/>
    </source>
</evidence>
<keyword evidence="2" id="KW-0805">Transcription regulation</keyword>
<dbReference type="GO" id="GO:0016987">
    <property type="term" value="F:sigma factor activity"/>
    <property type="evidence" value="ECO:0007669"/>
    <property type="project" value="UniProtKB-KW"/>
</dbReference>
<dbReference type="KEGG" id="aez:C3E78_08930"/>
<dbReference type="AlphaFoldDB" id="A0A2S0WLY5"/>
<dbReference type="Gene3D" id="1.10.1740.10">
    <property type="match status" value="1"/>
</dbReference>
<organism evidence="5 6">
    <name type="scientific">Aeromicrobium chenweiae</name>
    <dbReference type="NCBI Taxonomy" id="2079793"/>
    <lineage>
        <taxon>Bacteria</taxon>
        <taxon>Bacillati</taxon>
        <taxon>Actinomycetota</taxon>
        <taxon>Actinomycetes</taxon>
        <taxon>Propionibacteriales</taxon>
        <taxon>Nocardioidaceae</taxon>
        <taxon>Aeromicrobium</taxon>
    </lineage>
</organism>
<comment type="similarity">
    <text evidence="1">Belongs to the sigma-70 factor family. ECF subfamily.</text>
</comment>
<dbReference type="InterPro" id="IPR013249">
    <property type="entry name" value="RNA_pol_sigma70_r4_t2"/>
</dbReference>
<accession>A0A2S0WLY5</accession>
<dbReference type="NCBIfam" id="TIGR02937">
    <property type="entry name" value="sigma70-ECF"/>
    <property type="match status" value="1"/>
</dbReference>